<feature type="region of interest" description="Disordered" evidence="1">
    <location>
        <begin position="311"/>
        <end position="334"/>
    </location>
</feature>
<organism evidence="2">
    <name type="scientific">Petromyzon marinus</name>
    <name type="common">Sea lamprey</name>
    <dbReference type="NCBI Taxonomy" id="7757"/>
    <lineage>
        <taxon>Eukaryota</taxon>
        <taxon>Metazoa</taxon>
        <taxon>Chordata</taxon>
        <taxon>Craniata</taxon>
        <taxon>Vertebrata</taxon>
        <taxon>Cyclostomata</taxon>
        <taxon>Hyperoartia</taxon>
        <taxon>Petromyzontiformes</taxon>
        <taxon>Petromyzontidae</taxon>
        <taxon>Petromyzon</taxon>
    </lineage>
</organism>
<dbReference type="Ensembl" id="ENSPMAT00000008380.1">
    <property type="protein sequence ID" value="ENSPMAP00000008342.1"/>
    <property type="gene ID" value="ENSPMAG00000007583.1"/>
</dbReference>
<dbReference type="AlphaFoldDB" id="S4RT02"/>
<accession>S4RT02</accession>
<dbReference type="HOGENOM" id="CLU_832982_0_0_1"/>
<reference evidence="2" key="2">
    <citation type="submission" date="2025-09" db="UniProtKB">
        <authorList>
            <consortium name="Ensembl"/>
        </authorList>
    </citation>
    <scope>IDENTIFICATION</scope>
</reference>
<name>S4RT02_PETMA</name>
<dbReference type="OMA" id="HEAVHTW"/>
<dbReference type="PANTHER" id="PTHR14492:SF4">
    <property type="entry name" value="CILIOGENESIS AND PLANAR POLARITY EFFECTOR 1"/>
    <property type="match status" value="1"/>
</dbReference>
<sequence length="334" mass="36800">RLVTCWRLLYRHVLQFQQQLQWRHGADDCDDGAAQERLVASRIAAAVQARLQCVDGSFPRQKPLLDIAGEELYLSGSYHEAVHTWRRAVLEETDSGGRRGAHLQTRHCLSLLYAHLRALHLLPALCLCDRMAAHLLHPHTDTGDSHTSSPAAPGICERAALAVVRSMGRFMAAYFTNRALYVFPPHSVQTLPPLHTTAVVPPAAPSPRWRLLPVSRAGVSASARAQRVSSAWSPEYALELLLVAGLHTEAVWLARTLGDWKTAVAVGLAYRSHDHHHHHHSRQPPWASLQLPDDLRPARILQEKLQALLQTPLTAPQMDPDGARAADGTAGTAS</sequence>
<proteinExistence type="predicted"/>
<evidence type="ECO:0000256" key="1">
    <source>
        <dbReference type="SAM" id="MobiDB-lite"/>
    </source>
</evidence>
<reference evidence="2" key="1">
    <citation type="submission" date="2025-08" db="UniProtKB">
        <authorList>
            <consortium name="Ensembl"/>
        </authorList>
    </citation>
    <scope>IDENTIFICATION</scope>
</reference>
<dbReference type="GeneTree" id="ENSGT00800000124150"/>
<dbReference type="InterPro" id="IPR028236">
    <property type="entry name" value="CPLANE1"/>
</dbReference>
<dbReference type="PANTHER" id="PTHR14492">
    <property type="entry name" value="JBTS17"/>
    <property type="match status" value="1"/>
</dbReference>
<protein>
    <submittedName>
        <fullName evidence="2">Uncharacterized protein</fullName>
    </submittedName>
</protein>
<feature type="compositionally biased region" description="Low complexity" evidence="1">
    <location>
        <begin position="323"/>
        <end position="334"/>
    </location>
</feature>
<evidence type="ECO:0000313" key="2">
    <source>
        <dbReference type="Ensembl" id="ENSPMAP00000008342.1"/>
    </source>
</evidence>